<name>A0A1B6GUX6_9HEMI</name>
<gene>
    <name evidence="1" type="ORF">g.10332</name>
</gene>
<reference evidence="1" key="1">
    <citation type="submission" date="2015-11" db="EMBL/GenBank/DDBJ databases">
        <title>De novo transcriptome assembly of four potential Pierce s Disease insect vectors from Arizona vineyards.</title>
        <authorList>
            <person name="Tassone E.E."/>
        </authorList>
    </citation>
    <scope>NUCLEOTIDE SEQUENCE</scope>
</reference>
<sequence>MKSNSTIISGINSDTGRNVLFQSAVYWAVDGCKVLYFARSKFNSIPSSAHGPQIPPSEVLAKIRIVYPENVEELMKFIVDILTFRDVTPRVILVEELEEYMKESDHCLARTCATLCHVAVCCSARLKLPTYVLITTTKDVLPPVICSMFDSVWYHNSEHNTVTRKYPTDLVPATQLVLVPRSDGALVLKEVQHLFVKH</sequence>
<dbReference type="AlphaFoldDB" id="A0A1B6GUX6"/>
<accession>A0A1B6GUX6</accession>
<dbReference type="EMBL" id="GECZ01003616">
    <property type="protein sequence ID" value="JAS66153.1"/>
    <property type="molecule type" value="Transcribed_RNA"/>
</dbReference>
<dbReference type="GO" id="GO:0000724">
    <property type="term" value="P:double-strand break repair via homologous recombination"/>
    <property type="evidence" value="ECO:0007669"/>
    <property type="project" value="TreeGrafter"/>
</dbReference>
<dbReference type="GO" id="GO:0003697">
    <property type="term" value="F:single-stranded DNA binding"/>
    <property type="evidence" value="ECO:0007669"/>
    <property type="project" value="TreeGrafter"/>
</dbReference>
<evidence type="ECO:0000313" key="1">
    <source>
        <dbReference type="EMBL" id="JAS66153.1"/>
    </source>
</evidence>
<organism evidence="1">
    <name type="scientific">Cuerna arida</name>
    <dbReference type="NCBI Taxonomy" id="1464854"/>
    <lineage>
        <taxon>Eukaryota</taxon>
        <taxon>Metazoa</taxon>
        <taxon>Ecdysozoa</taxon>
        <taxon>Arthropoda</taxon>
        <taxon>Hexapoda</taxon>
        <taxon>Insecta</taxon>
        <taxon>Pterygota</taxon>
        <taxon>Neoptera</taxon>
        <taxon>Paraneoptera</taxon>
        <taxon>Hemiptera</taxon>
        <taxon>Auchenorrhyncha</taxon>
        <taxon>Membracoidea</taxon>
        <taxon>Cicadellidae</taxon>
        <taxon>Cicadellinae</taxon>
        <taxon>Proconiini</taxon>
        <taxon>Cuerna</taxon>
    </lineage>
</organism>
<dbReference type="PANTHER" id="PTHR28653:SF1">
    <property type="entry name" value="ATPASE SWSAP1"/>
    <property type="match status" value="1"/>
</dbReference>
<dbReference type="PANTHER" id="PTHR28653">
    <property type="match status" value="1"/>
</dbReference>
<protein>
    <submittedName>
        <fullName evidence="1">Uncharacterized protein</fullName>
    </submittedName>
</protein>
<proteinExistence type="predicted"/>
<dbReference type="GO" id="GO:0097196">
    <property type="term" value="C:Shu complex"/>
    <property type="evidence" value="ECO:0007669"/>
    <property type="project" value="TreeGrafter"/>
</dbReference>